<dbReference type="InterPro" id="IPR036397">
    <property type="entry name" value="RNaseH_sf"/>
</dbReference>
<proteinExistence type="predicted"/>
<evidence type="ECO:0000313" key="3">
    <source>
        <dbReference type="Proteomes" id="UP001634007"/>
    </source>
</evidence>
<gene>
    <name evidence="2" type="ORF">ACJRO7_019278</name>
</gene>
<dbReference type="Pfam" id="PF13456">
    <property type="entry name" value="RVT_3"/>
    <property type="match status" value="1"/>
</dbReference>
<keyword evidence="3" id="KW-1185">Reference proteome</keyword>
<dbReference type="InterPro" id="IPR002156">
    <property type="entry name" value="RNaseH_domain"/>
</dbReference>
<accession>A0ABD3KIL0</accession>
<reference evidence="2 3" key="1">
    <citation type="submission" date="2024-11" db="EMBL/GenBank/DDBJ databases">
        <title>Chromosome-level genome assembly of Eucalyptus globulus Labill. provides insights into its genome evolution.</title>
        <authorList>
            <person name="Li X."/>
        </authorList>
    </citation>
    <scope>NUCLEOTIDE SEQUENCE [LARGE SCALE GENOMIC DNA]</scope>
    <source>
        <strain evidence="2">CL2024</strain>
        <tissue evidence="2">Fresh tender leaves</tissue>
    </source>
</reference>
<evidence type="ECO:0000259" key="1">
    <source>
        <dbReference type="PROSITE" id="PS50879"/>
    </source>
</evidence>
<dbReference type="PANTHER" id="PTHR48475">
    <property type="entry name" value="RIBONUCLEASE H"/>
    <property type="match status" value="1"/>
</dbReference>
<evidence type="ECO:0000313" key="2">
    <source>
        <dbReference type="EMBL" id="KAL3737721.1"/>
    </source>
</evidence>
<name>A0ABD3KIL0_EUCGL</name>
<dbReference type="Gene3D" id="3.30.420.10">
    <property type="entry name" value="Ribonuclease H-like superfamily/Ribonuclease H"/>
    <property type="match status" value="1"/>
</dbReference>
<dbReference type="AlphaFoldDB" id="A0ABD3KIL0"/>
<feature type="domain" description="RNase H type-1" evidence="1">
    <location>
        <begin position="26"/>
        <end position="155"/>
    </location>
</feature>
<dbReference type="CDD" id="cd09279">
    <property type="entry name" value="RNase_HI_like"/>
    <property type="match status" value="1"/>
</dbReference>
<sequence length="249" mass="27907">MLAENSEGSKASDGDSDAEERILLVSTDKWTMYFDGAVNLAGSGTGAVLISPDGQHYPVAAKLTFPCTNNIAEYEACILGLQAAIDMKIRKLQVYGDSTLIILQTEGKWRTHDSKLIPYHEFLGELTKEFQEISFEYLPRSQNQFADALATLSSMLQVAGGLDIEPLRIEIVRRPAYCMTVKEELDGQPWYHDILKYLQKGEFHEGSEVADRKHLIKMASRFFASGDVLYKRSFDSILLRCVDAKEPTV</sequence>
<dbReference type="InterPro" id="IPR012337">
    <property type="entry name" value="RNaseH-like_sf"/>
</dbReference>
<dbReference type="PANTHER" id="PTHR48475:SF1">
    <property type="entry name" value="RNASE H TYPE-1 DOMAIN-CONTAINING PROTEIN"/>
    <property type="match status" value="1"/>
</dbReference>
<dbReference type="SUPFAM" id="SSF53098">
    <property type="entry name" value="Ribonuclease H-like"/>
    <property type="match status" value="1"/>
</dbReference>
<organism evidence="2 3">
    <name type="scientific">Eucalyptus globulus</name>
    <name type="common">Tasmanian blue gum</name>
    <dbReference type="NCBI Taxonomy" id="34317"/>
    <lineage>
        <taxon>Eukaryota</taxon>
        <taxon>Viridiplantae</taxon>
        <taxon>Streptophyta</taxon>
        <taxon>Embryophyta</taxon>
        <taxon>Tracheophyta</taxon>
        <taxon>Spermatophyta</taxon>
        <taxon>Magnoliopsida</taxon>
        <taxon>eudicotyledons</taxon>
        <taxon>Gunneridae</taxon>
        <taxon>Pentapetalae</taxon>
        <taxon>rosids</taxon>
        <taxon>malvids</taxon>
        <taxon>Myrtales</taxon>
        <taxon>Myrtaceae</taxon>
        <taxon>Myrtoideae</taxon>
        <taxon>Eucalypteae</taxon>
        <taxon>Eucalyptus</taxon>
    </lineage>
</organism>
<dbReference type="PROSITE" id="PS50879">
    <property type="entry name" value="RNASE_H_1"/>
    <property type="match status" value="1"/>
</dbReference>
<comment type="caution">
    <text evidence="2">The sequence shown here is derived from an EMBL/GenBank/DDBJ whole genome shotgun (WGS) entry which is preliminary data.</text>
</comment>
<dbReference type="EMBL" id="JBJKBG010000005">
    <property type="protein sequence ID" value="KAL3737721.1"/>
    <property type="molecule type" value="Genomic_DNA"/>
</dbReference>
<protein>
    <recommendedName>
        <fullName evidence="1">RNase H type-1 domain-containing protein</fullName>
    </recommendedName>
</protein>
<dbReference type="Proteomes" id="UP001634007">
    <property type="component" value="Unassembled WGS sequence"/>
</dbReference>